<dbReference type="RefSeq" id="WP_256398458.1">
    <property type="nucleotide sequence ID" value="NZ_JANHJR010000001.1"/>
</dbReference>
<evidence type="ECO:0000256" key="1">
    <source>
        <dbReference type="SAM" id="MobiDB-lite"/>
    </source>
</evidence>
<organism evidence="3 4">
    <name type="scientific">Haloarchaeobius litoreus</name>
    <dbReference type="NCBI Taxonomy" id="755306"/>
    <lineage>
        <taxon>Archaea</taxon>
        <taxon>Methanobacteriati</taxon>
        <taxon>Methanobacteriota</taxon>
        <taxon>Stenosarchaea group</taxon>
        <taxon>Halobacteria</taxon>
        <taxon>Halobacteriales</taxon>
        <taxon>Halorubellaceae</taxon>
        <taxon>Haloarchaeobius</taxon>
    </lineage>
</organism>
<keyword evidence="2" id="KW-1133">Transmembrane helix</keyword>
<keyword evidence="2" id="KW-0472">Membrane</keyword>
<name>A0ABD6DL73_9EURY</name>
<evidence type="ECO:0000313" key="3">
    <source>
        <dbReference type="EMBL" id="MFD1646019.1"/>
    </source>
</evidence>
<evidence type="ECO:0000313" key="4">
    <source>
        <dbReference type="Proteomes" id="UP001597034"/>
    </source>
</evidence>
<reference evidence="3 4" key="1">
    <citation type="journal article" date="2019" name="Int. J. Syst. Evol. Microbiol.">
        <title>The Global Catalogue of Microorganisms (GCM) 10K type strain sequencing project: providing services to taxonomists for standard genome sequencing and annotation.</title>
        <authorList>
            <consortium name="The Broad Institute Genomics Platform"/>
            <consortium name="The Broad Institute Genome Sequencing Center for Infectious Disease"/>
            <person name="Wu L."/>
            <person name="Ma J."/>
        </authorList>
    </citation>
    <scope>NUCLEOTIDE SEQUENCE [LARGE SCALE GENOMIC DNA]</scope>
    <source>
        <strain evidence="3 4">CGMCC 1.10390</strain>
    </source>
</reference>
<sequence length="380" mass="44009">MTDGRETENQAMSDALEFYHNLIEKRESAREMFEFDWCLTIRKAGKMYRDGESTRNIAEELDIDRDKAEEAMTVSHLIYRDPPDDVSSRGLLAGYRFFVDNYDVEDLAADSERAAEKYKEDIQEFVGSVYQKHDVEQTDPGPPSDEYKGKSPSQVAWKTILQSDVPSALDEIVEATRVSPVELDIDFAPLIRALEKYEDEVNQALQQSIQNFDPPDSYDPDQTVVDQFAKQTGKRSLRKFIQELEELNDEPIQGFLERLHRGLGAYESGDYLLACFVFISVQDGLMTTLCIRRDEMKRGKDGYFTPQQRKTALENSYEELDREFRDLETDEVIPHLDDFLDHRDHIMHGHLDSFFDENIATIALLFLVFTLFTVLEWSNE</sequence>
<dbReference type="Proteomes" id="UP001597034">
    <property type="component" value="Unassembled WGS sequence"/>
</dbReference>
<dbReference type="AlphaFoldDB" id="A0ABD6DL73"/>
<keyword evidence="4" id="KW-1185">Reference proteome</keyword>
<accession>A0ABD6DL73</accession>
<keyword evidence="2" id="KW-0812">Transmembrane</keyword>
<feature type="transmembrane region" description="Helical" evidence="2">
    <location>
        <begin position="359"/>
        <end position="378"/>
    </location>
</feature>
<proteinExistence type="predicted"/>
<dbReference type="EMBL" id="JBHUDO010000002">
    <property type="protein sequence ID" value="MFD1646019.1"/>
    <property type="molecule type" value="Genomic_DNA"/>
</dbReference>
<feature type="region of interest" description="Disordered" evidence="1">
    <location>
        <begin position="129"/>
        <end position="152"/>
    </location>
</feature>
<gene>
    <name evidence="3" type="ORF">ACFSBL_10025</name>
</gene>
<comment type="caution">
    <text evidence="3">The sequence shown here is derived from an EMBL/GenBank/DDBJ whole genome shotgun (WGS) entry which is preliminary data.</text>
</comment>
<evidence type="ECO:0000256" key="2">
    <source>
        <dbReference type="SAM" id="Phobius"/>
    </source>
</evidence>
<protein>
    <submittedName>
        <fullName evidence="3">Uncharacterized protein</fullName>
    </submittedName>
</protein>